<reference evidence="1" key="1">
    <citation type="journal article" date="2020" name="Stud. Mycol.">
        <title>101 Dothideomycetes genomes: a test case for predicting lifestyles and emergence of pathogens.</title>
        <authorList>
            <person name="Haridas S."/>
            <person name="Albert R."/>
            <person name="Binder M."/>
            <person name="Bloem J."/>
            <person name="Labutti K."/>
            <person name="Salamov A."/>
            <person name="Andreopoulos B."/>
            <person name="Baker S."/>
            <person name="Barry K."/>
            <person name="Bills G."/>
            <person name="Bluhm B."/>
            <person name="Cannon C."/>
            <person name="Castanera R."/>
            <person name="Culley D."/>
            <person name="Daum C."/>
            <person name="Ezra D."/>
            <person name="Gonzalez J."/>
            <person name="Henrissat B."/>
            <person name="Kuo A."/>
            <person name="Liang C."/>
            <person name="Lipzen A."/>
            <person name="Lutzoni F."/>
            <person name="Magnuson J."/>
            <person name="Mondo S."/>
            <person name="Nolan M."/>
            <person name="Ohm R."/>
            <person name="Pangilinan J."/>
            <person name="Park H.-J."/>
            <person name="Ramirez L."/>
            <person name="Alfaro M."/>
            <person name="Sun H."/>
            <person name="Tritt A."/>
            <person name="Yoshinaga Y."/>
            <person name="Zwiers L.-H."/>
            <person name="Turgeon B."/>
            <person name="Goodwin S."/>
            <person name="Spatafora J."/>
            <person name="Crous P."/>
            <person name="Grigoriev I."/>
        </authorList>
    </citation>
    <scope>NUCLEOTIDE SEQUENCE</scope>
    <source>
        <strain evidence="1">CBS 113818</strain>
    </source>
</reference>
<evidence type="ECO:0000313" key="1">
    <source>
        <dbReference type="EMBL" id="KAF2832724.1"/>
    </source>
</evidence>
<name>A0A6A7AIF0_9PLEO</name>
<keyword evidence="2" id="KW-1185">Reference proteome</keyword>
<evidence type="ECO:0000313" key="2">
    <source>
        <dbReference type="Proteomes" id="UP000799424"/>
    </source>
</evidence>
<dbReference type="OrthoDB" id="3792558at2759"/>
<accession>A0A6A7AIF0</accession>
<sequence length="203" mass="23277">MPISCCKPYAYKAQIKKPKKTERRELSAVERAFCCGAVIGGGASLKEVFEHPPPNTITTSGLSELVKRVKEKAEESGLQFSDPHLYEIEVGRGRKELLSLQQKKEIIKIVTSCRNNREKESWQAIKNNDFKNIAPDISILLFESIMYKASYSRRKPGWKPPLTQAQKKERLTWALDHNPDLEEEYDNKGYNFRQVVFTDETPA</sequence>
<dbReference type="EMBL" id="MU006217">
    <property type="protein sequence ID" value="KAF2832724.1"/>
    <property type="molecule type" value="Genomic_DNA"/>
</dbReference>
<dbReference type="Proteomes" id="UP000799424">
    <property type="component" value="Unassembled WGS sequence"/>
</dbReference>
<gene>
    <name evidence="1" type="ORF">CC86DRAFT_93348</name>
</gene>
<protein>
    <recommendedName>
        <fullName evidence="3">Transposase Tc1-like domain-containing protein</fullName>
    </recommendedName>
</protein>
<organism evidence="1 2">
    <name type="scientific">Ophiobolus disseminans</name>
    <dbReference type="NCBI Taxonomy" id="1469910"/>
    <lineage>
        <taxon>Eukaryota</taxon>
        <taxon>Fungi</taxon>
        <taxon>Dikarya</taxon>
        <taxon>Ascomycota</taxon>
        <taxon>Pezizomycotina</taxon>
        <taxon>Dothideomycetes</taxon>
        <taxon>Pleosporomycetidae</taxon>
        <taxon>Pleosporales</taxon>
        <taxon>Pleosporineae</taxon>
        <taxon>Phaeosphaeriaceae</taxon>
        <taxon>Ophiobolus</taxon>
    </lineage>
</organism>
<dbReference type="AlphaFoldDB" id="A0A6A7AIF0"/>
<proteinExistence type="predicted"/>
<evidence type="ECO:0008006" key="3">
    <source>
        <dbReference type="Google" id="ProtNLM"/>
    </source>
</evidence>